<dbReference type="SUPFAM" id="SSF50985">
    <property type="entry name" value="RCC1/BLIP-II"/>
    <property type="match status" value="2"/>
</dbReference>
<dbReference type="Gene3D" id="2.130.10.30">
    <property type="entry name" value="Regulator of chromosome condensation 1/beta-lactamase-inhibitor protein II"/>
    <property type="match status" value="2"/>
</dbReference>
<dbReference type="AlphaFoldDB" id="L1JS06"/>
<feature type="repeat" description="RCC1" evidence="2">
    <location>
        <begin position="143"/>
        <end position="199"/>
    </location>
</feature>
<reference evidence="3 5" key="1">
    <citation type="journal article" date="2012" name="Nature">
        <title>Algal genomes reveal evolutionary mosaicism and the fate of nucleomorphs.</title>
        <authorList>
            <consortium name="DOE Joint Genome Institute"/>
            <person name="Curtis B.A."/>
            <person name="Tanifuji G."/>
            <person name="Burki F."/>
            <person name="Gruber A."/>
            <person name="Irimia M."/>
            <person name="Maruyama S."/>
            <person name="Arias M.C."/>
            <person name="Ball S.G."/>
            <person name="Gile G.H."/>
            <person name="Hirakawa Y."/>
            <person name="Hopkins J.F."/>
            <person name="Kuo A."/>
            <person name="Rensing S.A."/>
            <person name="Schmutz J."/>
            <person name="Symeonidi A."/>
            <person name="Elias M."/>
            <person name="Eveleigh R.J."/>
            <person name="Herman E.K."/>
            <person name="Klute M.J."/>
            <person name="Nakayama T."/>
            <person name="Obornik M."/>
            <person name="Reyes-Prieto A."/>
            <person name="Armbrust E.V."/>
            <person name="Aves S.J."/>
            <person name="Beiko R.G."/>
            <person name="Coutinho P."/>
            <person name="Dacks J.B."/>
            <person name="Durnford D.G."/>
            <person name="Fast N.M."/>
            <person name="Green B.R."/>
            <person name="Grisdale C.J."/>
            <person name="Hempel F."/>
            <person name="Henrissat B."/>
            <person name="Hoppner M.P."/>
            <person name="Ishida K."/>
            <person name="Kim E."/>
            <person name="Koreny L."/>
            <person name="Kroth P.G."/>
            <person name="Liu Y."/>
            <person name="Malik S.B."/>
            <person name="Maier U.G."/>
            <person name="McRose D."/>
            <person name="Mock T."/>
            <person name="Neilson J.A."/>
            <person name="Onodera N.T."/>
            <person name="Poole A.M."/>
            <person name="Pritham E.J."/>
            <person name="Richards T.A."/>
            <person name="Rocap G."/>
            <person name="Roy S.W."/>
            <person name="Sarai C."/>
            <person name="Schaack S."/>
            <person name="Shirato S."/>
            <person name="Slamovits C.H."/>
            <person name="Spencer D.F."/>
            <person name="Suzuki S."/>
            <person name="Worden A.Z."/>
            <person name="Zauner S."/>
            <person name="Barry K."/>
            <person name="Bell C."/>
            <person name="Bharti A.K."/>
            <person name="Crow J.A."/>
            <person name="Grimwood J."/>
            <person name="Kramer R."/>
            <person name="Lindquist E."/>
            <person name="Lucas S."/>
            <person name="Salamov A."/>
            <person name="McFadden G.I."/>
            <person name="Lane C.E."/>
            <person name="Keeling P.J."/>
            <person name="Gray M.W."/>
            <person name="Grigoriev I.V."/>
            <person name="Archibald J.M."/>
        </authorList>
    </citation>
    <scope>NUCLEOTIDE SEQUENCE</scope>
    <source>
        <strain evidence="3 5">CCMP2712</strain>
    </source>
</reference>
<dbReference type="PANTHER" id="PTHR22870">
    <property type="entry name" value="REGULATOR OF CHROMOSOME CONDENSATION"/>
    <property type="match status" value="1"/>
</dbReference>
<evidence type="ECO:0000313" key="5">
    <source>
        <dbReference type="Proteomes" id="UP000011087"/>
    </source>
</evidence>
<gene>
    <name evidence="3" type="ORF">GUITHDRAFT_150990</name>
</gene>
<dbReference type="HOGENOM" id="CLU_685953_0_0_1"/>
<dbReference type="InterPro" id="IPR009091">
    <property type="entry name" value="RCC1/BLIP-II"/>
</dbReference>
<protein>
    <submittedName>
        <fullName evidence="3 4">Uncharacterized protein</fullName>
    </submittedName>
</protein>
<dbReference type="InterPro" id="IPR051210">
    <property type="entry name" value="Ub_ligase/GEF_domain"/>
</dbReference>
<dbReference type="Proteomes" id="UP000011087">
    <property type="component" value="Unassembled WGS sequence"/>
</dbReference>
<dbReference type="EnsemblProtists" id="EKX51094">
    <property type="protein sequence ID" value="EKX51094"/>
    <property type="gene ID" value="GUITHDRAFT_150990"/>
</dbReference>
<keyword evidence="5" id="KW-1185">Reference proteome</keyword>
<reference evidence="5" key="2">
    <citation type="submission" date="2012-11" db="EMBL/GenBank/DDBJ databases">
        <authorList>
            <person name="Kuo A."/>
            <person name="Curtis B.A."/>
            <person name="Tanifuji G."/>
            <person name="Burki F."/>
            <person name="Gruber A."/>
            <person name="Irimia M."/>
            <person name="Maruyama S."/>
            <person name="Arias M.C."/>
            <person name="Ball S.G."/>
            <person name="Gile G.H."/>
            <person name="Hirakawa Y."/>
            <person name="Hopkins J.F."/>
            <person name="Rensing S.A."/>
            <person name="Schmutz J."/>
            <person name="Symeonidi A."/>
            <person name="Elias M."/>
            <person name="Eveleigh R.J."/>
            <person name="Herman E.K."/>
            <person name="Klute M.J."/>
            <person name="Nakayama T."/>
            <person name="Obornik M."/>
            <person name="Reyes-Prieto A."/>
            <person name="Armbrust E.V."/>
            <person name="Aves S.J."/>
            <person name="Beiko R.G."/>
            <person name="Coutinho P."/>
            <person name="Dacks J.B."/>
            <person name="Durnford D.G."/>
            <person name="Fast N.M."/>
            <person name="Green B.R."/>
            <person name="Grisdale C."/>
            <person name="Hempe F."/>
            <person name="Henrissat B."/>
            <person name="Hoppner M.P."/>
            <person name="Ishida K.-I."/>
            <person name="Kim E."/>
            <person name="Koreny L."/>
            <person name="Kroth P.G."/>
            <person name="Liu Y."/>
            <person name="Malik S.-B."/>
            <person name="Maier U.G."/>
            <person name="McRose D."/>
            <person name="Mock T."/>
            <person name="Neilson J.A."/>
            <person name="Onodera N.T."/>
            <person name="Poole A.M."/>
            <person name="Pritham E.J."/>
            <person name="Richards T.A."/>
            <person name="Rocap G."/>
            <person name="Roy S.W."/>
            <person name="Sarai C."/>
            <person name="Schaack S."/>
            <person name="Shirato S."/>
            <person name="Slamovits C.H."/>
            <person name="Spencer D.F."/>
            <person name="Suzuki S."/>
            <person name="Worden A.Z."/>
            <person name="Zauner S."/>
            <person name="Barry K."/>
            <person name="Bell C."/>
            <person name="Bharti A.K."/>
            <person name="Crow J.A."/>
            <person name="Grimwood J."/>
            <person name="Kramer R."/>
            <person name="Lindquist E."/>
            <person name="Lucas S."/>
            <person name="Salamov A."/>
            <person name="McFadden G.I."/>
            <person name="Lane C.E."/>
            <person name="Keeling P.J."/>
            <person name="Gray M.W."/>
            <person name="Grigoriev I.V."/>
            <person name="Archibald J.M."/>
        </authorList>
    </citation>
    <scope>NUCLEOTIDE SEQUENCE</scope>
    <source>
        <strain evidence="5">CCMP2712</strain>
    </source>
</reference>
<dbReference type="PaxDb" id="55529-EKX51094"/>
<feature type="repeat" description="RCC1" evidence="2">
    <location>
        <begin position="91"/>
        <end position="142"/>
    </location>
</feature>
<dbReference type="PANTHER" id="PTHR22870:SF408">
    <property type="entry name" value="OS09G0560450 PROTEIN"/>
    <property type="match status" value="1"/>
</dbReference>
<dbReference type="GeneID" id="17307969"/>
<dbReference type="KEGG" id="gtt:GUITHDRAFT_150990"/>
<evidence type="ECO:0000256" key="2">
    <source>
        <dbReference type="PROSITE-ProRule" id="PRU00235"/>
    </source>
</evidence>
<dbReference type="eggNOG" id="KOG1426">
    <property type="taxonomic scope" value="Eukaryota"/>
</dbReference>
<dbReference type="OrthoDB" id="5370059at2759"/>
<keyword evidence="1" id="KW-0677">Repeat</keyword>
<dbReference type="STRING" id="905079.L1JS06"/>
<organism evidence="3">
    <name type="scientific">Guillardia theta (strain CCMP2712)</name>
    <name type="common">Cryptophyte</name>
    <dbReference type="NCBI Taxonomy" id="905079"/>
    <lineage>
        <taxon>Eukaryota</taxon>
        <taxon>Cryptophyceae</taxon>
        <taxon>Pyrenomonadales</taxon>
        <taxon>Geminigeraceae</taxon>
        <taxon>Guillardia</taxon>
    </lineage>
</organism>
<dbReference type="PROSITE" id="PS00626">
    <property type="entry name" value="RCC1_2"/>
    <property type="match status" value="1"/>
</dbReference>
<dbReference type="RefSeq" id="XP_005838074.1">
    <property type="nucleotide sequence ID" value="XM_005838017.1"/>
</dbReference>
<evidence type="ECO:0000313" key="4">
    <source>
        <dbReference type="EnsemblProtists" id="EKX51094"/>
    </source>
</evidence>
<evidence type="ECO:0000256" key="1">
    <source>
        <dbReference type="ARBA" id="ARBA00022737"/>
    </source>
</evidence>
<name>L1JS06_GUITC</name>
<dbReference type="Pfam" id="PF00415">
    <property type="entry name" value="RCC1"/>
    <property type="match status" value="3"/>
</dbReference>
<feature type="repeat" description="RCC1" evidence="2">
    <location>
        <begin position="336"/>
        <end position="387"/>
    </location>
</feature>
<sequence length="402" mass="45451">MNLMLKEYDDKVIERMINKYFSKKEEEDPDPDQQRARIKQRNDDWEMYLQNKGEYVCMMQSRPFMLKSMQSIFVFDVAVGVSHCAALSREGHVYTWGCGDYGKLGHGGLWDVAQPRQVQALNKRRCIQIACGANHTLALTDNSMLWTWGDGRYGQLGHGTWQDCGLPCKVLNPESARQEHLKVRWVGCGDDFTAAITSENRMLTWGNGWHGQLGHERMVMGGEAARRKRSDVDQFFSRVPSLSLLTQTKQDNARGSAARTRSNAEDSKMQEILNRLKVYEGKMRCNLGYSPSSSTADDGRARARSLPQQVHLLRDVEVSKIACGSRHVLAYSADPPRVWSWGEGEGNKLGHGTCFDQYEPKLVQELEGKTVSSMTCGSMWSAVFLETEEAKVYGTLPFEMLP</sequence>
<dbReference type="EMBL" id="JH992976">
    <property type="protein sequence ID" value="EKX51094.1"/>
    <property type="molecule type" value="Genomic_DNA"/>
</dbReference>
<dbReference type="PRINTS" id="PR00633">
    <property type="entry name" value="RCCNDNSATION"/>
</dbReference>
<reference evidence="4" key="3">
    <citation type="submission" date="2016-03" db="UniProtKB">
        <authorList>
            <consortium name="EnsemblProtists"/>
        </authorList>
    </citation>
    <scope>IDENTIFICATION</scope>
</reference>
<dbReference type="InterPro" id="IPR000408">
    <property type="entry name" value="Reg_chr_condens"/>
</dbReference>
<accession>L1JS06</accession>
<proteinExistence type="predicted"/>
<dbReference type="PROSITE" id="PS50012">
    <property type="entry name" value="RCC1_3"/>
    <property type="match status" value="3"/>
</dbReference>
<evidence type="ECO:0000313" key="3">
    <source>
        <dbReference type="EMBL" id="EKX51094.1"/>
    </source>
</evidence>